<reference evidence="4 5" key="3">
    <citation type="journal article" date="2017" name="G3 (Bethesda)">
        <title>Comparative analysis highlights variable genome content of wheat rusts and divergence of the mating loci.</title>
        <authorList>
            <person name="Cuomo C.A."/>
            <person name="Bakkeren G."/>
            <person name="Khalil H.B."/>
            <person name="Panwar V."/>
            <person name="Joly D."/>
            <person name="Linning R."/>
            <person name="Sakthikumar S."/>
            <person name="Song X."/>
            <person name="Adiconis X."/>
            <person name="Fan L."/>
            <person name="Goldberg J.M."/>
            <person name="Levin J.Z."/>
            <person name="Young S."/>
            <person name="Zeng Q."/>
            <person name="Anikster Y."/>
            <person name="Bruce M."/>
            <person name="Wang M."/>
            <person name="Yin C."/>
            <person name="McCallum B."/>
            <person name="Szabo L.J."/>
            <person name="Hulbert S."/>
            <person name="Chen X."/>
            <person name="Fellers J.P."/>
        </authorList>
    </citation>
    <scope>NUCLEOTIDE SEQUENCE</scope>
    <source>
        <strain evidence="4">isolate 1-1 / race 1 (BBBD)</strain>
        <strain evidence="5">Isolate 1-1 / race 1 (BBBD)</strain>
    </source>
</reference>
<evidence type="ECO:0000256" key="2">
    <source>
        <dbReference type="SAM" id="SignalP"/>
    </source>
</evidence>
<feature type="signal peptide" evidence="2">
    <location>
        <begin position="1"/>
        <end position="22"/>
    </location>
</feature>
<dbReference type="VEuPathDB" id="FungiDB:PTTG_28327"/>
<evidence type="ECO:0000313" key="3">
    <source>
        <dbReference type="EMBL" id="OAV90451.1"/>
    </source>
</evidence>
<evidence type="ECO:0000313" key="5">
    <source>
        <dbReference type="Proteomes" id="UP000005240"/>
    </source>
</evidence>
<accession>A0A180GCV5</accession>
<dbReference type="EMBL" id="ADAS02000101">
    <property type="protein sequence ID" value="OAV90451.1"/>
    <property type="molecule type" value="Genomic_DNA"/>
</dbReference>
<organism evidence="3">
    <name type="scientific">Puccinia triticina (isolate 1-1 / race 1 (BBBD))</name>
    <name type="common">Brown leaf rust fungus</name>
    <dbReference type="NCBI Taxonomy" id="630390"/>
    <lineage>
        <taxon>Eukaryota</taxon>
        <taxon>Fungi</taxon>
        <taxon>Dikarya</taxon>
        <taxon>Basidiomycota</taxon>
        <taxon>Pucciniomycotina</taxon>
        <taxon>Pucciniomycetes</taxon>
        <taxon>Pucciniales</taxon>
        <taxon>Pucciniaceae</taxon>
        <taxon>Puccinia</taxon>
    </lineage>
</organism>
<sequence length="170" mass="18934">MKACDLFIRLLSLLALVIGVCSMVDYDRQVFTHVWTSQSPGSRRQTFGGAQVDTAVSVRHNPSRQEPLAIFVNNPLEVPVMVRVKVIGIDGNPFPNSITDHFIRPNPRPWRETRVRALDELPLSVEVQYLITGAEYERLLGAGPSIQRQESIALPSDEVPHSEPGSPSHE</sequence>
<reference evidence="4" key="4">
    <citation type="submission" date="2025-05" db="UniProtKB">
        <authorList>
            <consortium name="EnsemblFungi"/>
        </authorList>
    </citation>
    <scope>IDENTIFICATION</scope>
    <source>
        <strain evidence="4">isolate 1-1 / race 1 (BBBD)</strain>
    </source>
</reference>
<evidence type="ECO:0000313" key="4">
    <source>
        <dbReference type="EnsemblFungi" id="PTTG_28327-t43_1-p1"/>
    </source>
</evidence>
<evidence type="ECO:0000256" key="1">
    <source>
        <dbReference type="SAM" id="MobiDB-lite"/>
    </source>
</evidence>
<keyword evidence="2" id="KW-0732">Signal</keyword>
<reference evidence="3" key="2">
    <citation type="submission" date="2016-05" db="EMBL/GenBank/DDBJ databases">
        <title>Comparative analysis highlights variable genome content of wheat rusts and divergence of the mating loci.</title>
        <authorList>
            <person name="Cuomo C.A."/>
            <person name="Bakkeren G."/>
            <person name="Szabo L."/>
            <person name="Khalil H."/>
            <person name="Joly D."/>
            <person name="Goldberg J."/>
            <person name="Young S."/>
            <person name="Zeng Q."/>
            <person name="Fellers J."/>
        </authorList>
    </citation>
    <scope>NUCLEOTIDE SEQUENCE [LARGE SCALE GENOMIC DNA]</scope>
    <source>
        <strain evidence="3">1-1 BBBD Race 1</strain>
    </source>
</reference>
<dbReference type="AlphaFoldDB" id="A0A180GCV5"/>
<proteinExistence type="predicted"/>
<name>A0A180GCV5_PUCT1</name>
<gene>
    <name evidence="3" type="ORF">PTTG_28327</name>
</gene>
<dbReference type="Proteomes" id="UP000005240">
    <property type="component" value="Unassembled WGS sequence"/>
</dbReference>
<feature type="region of interest" description="Disordered" evidence="1">
    <location>
        <begin position="149"/>
        <end position="170"/>
    </location>
</feature>
<protein>
    <submittedName>
        <fullName evidence="3 4">Uncharacterized protein</fullName>
    </submittedName>
</protein>
<feature type="chain" id="PRO_5008109787" evidence="2">
    <location>
        <begin position="23"/>
        <end position="170"/>
    </location>
</feature>
<dbReference type="EnsemblFungi" id="PTTG_28327-t43_1">
    <property type="protein sequence ID" value="PTTG_28327-t43_1-p1"/>
    <property type="gene ID" value="PTTG_28327"/>
</dbReference>
<keyword evidence="5" id="KW-1185">Reference proteome</keyword>
<reference evidence="3" key="1">
    <citation type="submission" date="2009-11" db="EMBL/GenBank/DDBJ databases">
        <authorList>
            <consortium name="The Broad Institute Genome Sequencing Platform"/>
            <person name="Ward D."/>
            <person name="Feldgarden M."/>
            <person name="Earl A."/>
            <person name="Young S.K."/>
            <person name="Zeng Q."/>
            <person name="Koehrsen M."/>
            <person name="Alvarado L."/>
            <person name="Berlin A."/>
            <person name="Bochicchio J."/>
            <person name="Borenstein D."/>
            <person name="Chapman S.B."/>
            <person name="Chen Z."/>
            <person name="Engels R."/>
            <person name="Freedman E."/>
            <person name="Gellesch M."/>
            <person name="Goldberg J."/>
            <person name="Griggs A."/>
            <person name="Gujja S."/>
            <person name="Heilman E."/>
            <person name="Heiman D."/>
            <person name="Hepburn T."/>
            <person name="Howarth C."/>
            <person name="Jen D."/>
            <person name="Larson L."/>
            <person name="Lewis B."/>
            <person name="Mehta T."/>
            <person name="Park D."/>
            <person name="Pearson M."/>
            <person name="Roberts A."/>
            <person name="Saif S."/>
            <person name="Shea T."/>
            <person name="Shenoy N."/>
            <person name="Sisk P."/>
            <person name="Stolte C."/>
            <person name="Sykes S."/>
            <person name="Thomson T."/>
            <person name="Walk T."/>
            <person name="White J."/>
            <person name="Yandava C."/>
            <person name="Izard J."/>
            <person name="Baranova O.V."/>
            <person name="Blanton J.M."/>
            <person name="Tanner A.C."/>
            <person name="Dewhirst F.E."/>
            <person name="Haas B."/>
            <person name="Nusbaum C."/>
            <person name="Birren B."/>
        </authorList>
    </citation>
    <scope>NUCLEOTIDE SEQUENCE [LARGE SCALE GENOMIC DNA]</scope>
    <source>
        <strain evidence="3">1-1 BBBD Race 1</strain>
    </source>
</reference>